<evidence type="ECO:0000313" key="3">
    <source>
        <dbReference type="Proteomes" id="UP000218418"/>
    </source>
</evidence>
<feature type="transmembrane region" description="Helical" evidence="1">
    <location>
        <begin position="231"/>
        <end position="249"/>
    </location>
</feature>
<protein>
    <submittedName>
        <fullName evidence="2">Uncharacterized protein</fullName>
    </submittedName>
</protein>
<dbReference type="AlphaFoldDB" id="A0A1Z4LQS7"/>
<feature type="transmembrane region" description="Helical" evidence="1">
    <location>
        <begin position="150"/>
        <end position="170"/>
    </location>
</feature>
<name>A0A1Z4LQS7_9CYAN</name>
<dbReference type="EMBL" id="AP018227">
    <property type="protein sequence ID" value="BAY83458.1"/>
    <property type="molecule type" value="Genomic_DNA"/>
</dbReference>
<proteinExistence type="predicted"/>
<dbReference type="Proteomes" id="UP000218418">
    <property type="component" value="Chromosome"/>
</dbReference>
<sequence>MKRVPSLPLWIPYPNAWLSALMLSVLMGTFLGILRRYTDSLYNLPKWSNTPEQLTVIVILFFIVPIPVIALFHHLFLSRFMSPIPGERINATTGFFPGLISWWESLYSWLVIILSTLIATLICTPFLPLFKLNYTKIAATYAENPSNLRLVFAAVWILCAAVFYQVSYLFKARLVDSDSIDEPKTIKAKSKQVEIEEDEIVSTTVVTTSDSDTTKADNDSTVVKKKKSPKTFLNIFVMSLVGAWMYMFFTLPDVQQSISSGNFGEQIQKRISAETKVVNNQVSKLASQGNSFSEALTLANSAAQTEELATSKEDWNKVAGKWKAAMILMQTVPPENPNFIVAEQKIGEYKKRVKIAEEQVIKAE</sequence>
<evidence type="ECO:0000313" key="2">
    <source>
        <dbReference type="EMBL" id="BAY83458.1"/>
    </source>
</evidence>
<keyword evidence="1" id="KW-0472">Membrane</keyword>
<feature type="transmembrane region" description="Helical" evidence="1">
    <location>
        <begin position="54"/>
        <end position="76"/>
    </location>
</feature>
<gene>
    <name evidence="2" type="ORF">NIES267_29470</name>
</gene>
<feature type="transmembrane region" description="Helical" evidence="1">
    <location>
        <begin position="16"/>
        <end position="34"/>
    </location>
</feature>
<reference evidence="2 3" key="1">
    <citation type="submission" date="2017-06" db="EMBL/GenBank/DDBJ databases">
        <title>Genome sequencing of cyanobaciteial culture collection at National Institute for Environmental Studies (NIES).</title>
        <authorList>
            <person name="Hirose Y."/>
            <person name="Shimura Y."/>
            <person name="Fujisawa T."/>
            <person name="Nakamura Y."/>
            <person name="Kawachi M."/>
        </authorList>
    </citation>
    <scope>NUCLEOTIDE SEQUENCE [LARGE SCALE GENOMIC DNA]</scope>
    <source>
        <strain evidence="2 3">NIES-267</strain>
    </source>
</reference>
<organism evidence="2 3">
    <name type="scientific">Calothrix parasitica NIES-267</name>
    <dbReference type="NCBI Taxonomy" id="1973488"/>
    <lineage>
        <taxon>Bacteria</taxon>
        <taxon>Bacillati</taxon>
        <taxon>Cyanobacteriota</taxon>
        <taxon>Cyanophyceae</taxon>
        <taxon>Nostocales</taxon>
        <taxon>Calotrichaceae</taxon>
        <taxon>Calothrix</taxon>
    </lineage>
</organism>
<dbReference type="OrthoDB" id="570330at2"/>
<keyword evidence="1" id="KW-1133">Transmembrane helix</keyword>
<accession>A0A1Z4LQS7</accession>
<keyword evidence="3" id="KW-1185">Reference proteome</keyword>
<feature type="transmembrane region" description="Helical" evidence="1">
    <location>
        <begin position="106"/>
        <end position="130"/>
    </location>
</feature>
<evidence type="ECO:0000256" key="1">
    <source>
        <dbReference type="SAM" id="Phobius"/>
    </source>
</evidence>
<keyword evidence="1" id="KW-0812">Transmembrane</keyword>